<organism evidence="2 3">
    <name type="scientific">Clostridium oryzae</name>
    <dbReference type="NCBI Taxonomy" id="1450648"/>
    <lineage>
        <taxon>Bacteria</taxon>
        <taxon>Bacillati</taxon>
        <taxon>Bacillota</taxon>
        <taxon>Clostridia</taxon>
        <taxon>Eubacteriales</taxon>
        <taxon>Clostridiaceae</taxon>
        <taxon>Clostridium</taxon>
    </lineage>
</organism>
<evidence type="ECO:0000259" key="1">
    <source>
        <dbReference type="Pfam" id="PF07872"/>
    </source>
</evidence>
<dbReference type="InterPro" id="IPR012454">
    <property type="entry name" value="DUF1659"/>
</dbReference>
<reference evidence="2 3" key="1">
    <citation type="submission" date="2017-03" db="EMBL/GenBank/DDBJ databases">
        <title>Genome sequence of Clostridium oryzae DSM 28571.</title>
        <authorList>
            <person name="Poehlein A."/>
            <person name="Daniel R."/>
        </authorList>
    </citation>
    <scope>NUCLEOTIDE SEQUENCE [LARGE SCALE GENOMIC DNA]</scope>
    <source>
        <strain evidence="2 3">DSM 28571</strain>
    </source>
</reference>
<dbReference type="Proteomes" id="UP000190080">
    <property type="component" value="Unassembled WGS sequence"/>
</dbReference>
<feature type="domain" description="DUF1659" evidence="1">
    <location>
        <begin position="2"/>
        <end position="73"/>
    </location>
</feature>
<protein>
    <recommendedName>
        <fullName evidence="1">DUF1659 domain-containing protein</fullName>
    </recommendedName>
</protein>
<evidence type="ECO:0000313" key="2">
    <source>
        <dbReference type="EMBL" id="OPJ64894.1"/>
    </source>
</evidence>
<gene>
    <name evidence="2" type="ORF">CLORY_04030</name>
</gene>
<dbReference type="OrthoDB" id="1936913at2"/>
<dbReference type="RefSeq" id="WP_079421862.1">
    <property type="nucleotide sequence ID" value="NZ_MZGV01000002.1"/>
</dbReference>
<accession>A0A1V4IYP6</accession>
<evidence type="ECO:0000313" key="3">
    <source>
        <dbReference type="Proteomes" id="UP000190080"/>
    </source>
</evidence>
<dbReference type="AlphaFoldDB" id="A0A1V4IYP6"/>
<sequence length="74" mass="7898">MAVSKVLDTTTLSIEVENGTDKNGKKIYRKKTFSAVKVNADAEKIYAVAKAISAVLNAGTGDFYLNEASKLTNA</sequence>
<dbReference type="STRING" id="1450648.CLORY_04030"/>
<comment type="caution">
    <text evidence="2">The sequence shown here is derived from an EMBL/GenBank/DDBJ whole genome shotgun (WGS) entry which is preliminary data.</text>
</comment>
<dbReference type="EMBL" id="MZGV01000002">
    <property type="protein sequence ID" value="OPJ64894.1"/>
    <property type="molecule type" value="Genomic_DNA"/>
</dbReference>
<name>A0A1V4IYP6_9CLOT</name>
<keyword evidence="3" id="KW-1185">Reference proteome</keyword>
<proteinExistence type="predicted"/>
<dbReference type="Pfam" id="PF07872">
    <property type="entry name" value="DUF1659"/>
    <property type="match status" value="1"/>
</dbReference>